<feature type="domain" description="C2H2-type" evidence="13">
    <location>
        <begin position="288"/>
        <end position="315"/>
    </location>
</feature>
<feature type="domain" description="C2H2-type" evidence="13">
    <location>
        <begin position="232"/>
        <end position="259"/>
    </location>
</feature>
<dbReference type="InterPro" id="IPR012934">
    <property type="entry name" value="Znf_AD"/>
</dbReference>
<dbReference type="SUPFAM" id="SSF57716">
    <property type="entry name" value="Glucocorticoid receptor-like (DNA-binding domain)"/>
    <property type="match status" value="1"/>
</dbReference>
<dbReference type="Pfam" id="PF00096">
    <property type="entry name" value="zf-C2H2"/>
    <property type="match status" value="7"/>
</dbReference>
<feature type="domain" description="C2H2-type" evidence="13">
    <location>
        <begin position="400"/>
        <end position="427"/>
    </location>
</feature>
<dbReference type="PANTHER" id="PTHR24404">
    <property type="entry name" value="ZINC FINGER PROTEIN"/>
    <property type="match status" value="1"/>
</dbReference>
<dbReference type="InterPro" id="IPR013087">
    <property type="entry name" value="Znf_C2H2_type"/>
</dbReference>
<feature type="binding site" evidence="12">
    <location>
        <position position="17"/>
    </location>
    <ligand>
        <name>Zn(2+)</name>
        <dbReference type="ChEBI" id="CHEBI:29105"/>
    </ligand>
</feature>
<dbReference type="OrthoDB" id="6077919at2759"/>
<feature type="binding site" evidence="12">
    <location>
        <position position="70"/>
    </location>
    <ligand>
        <name>Zn(2+)</name>
        <dbReference type="ChEBI" id="CHEBI:29105"/>
    </ligand>
</feature>
<comment type="caution">
    <text evidence="15">The sequence shown here is derived from an EMBL/GenBank/DDBJ whole genome shotgun (WGS) entry which is preliminary data.</text>
</comment>
<evidence type="ECO:0000256" key="11">
    <source>
        <dbReference type="PROSITE-ProRule" id="PRU00042"/>
    </source>
</evidence>
<feature type="domain" description="C2H2-type" evidence="13">
    <location>
        <begin position="260"/>
        <end position="287"/>
    </location>
</feature>
<dbReference type="SMART" id="SM00355">
    <property type="entry name" value="ZnF_C2H2"/>
    <property type="match status" value="8"/>
</dbReference>
<feature type="domain" description="C2H2-type" evidence="13">
    <location>
        <begin position="344"/>
        <end position="371"/>
    </location>
</feature>
<keyword evidence="6 12" id="KW-0862">Zinc</keyword>
<dbReference type="Gene3D" id="3.30.160.60">
    <property type="entry name" value="Classic Zinc Finger"/>
    <property type="match status" value="8"/>
</dbReference>
<comment type="subcellular location">
    <subcellularLocation>
        <location evidence="1">Nucleus</location>
    </subcellularLocation>
</comment>
<dbReference type="Gene3D" id="3.40.1800.20">
    <property type="match status" value="1"/>
</dbReference>
<keyword evidence="16" id="KW-1185">Reference proteome</keyword>
<dbReference type="InterPro" id="IPR036236">
    <property type="entry name" value="Znf_C2H2_sf"/>
</dbReference>
<protein>
    <submittedName>
        <fullName evidence="15">Zinc-finger associated domain containing protein</fullName>
    </submittedName>
</protein>
<dbReference type="Pfam" id="PF07776">
    <property type="entry name" value="zf-AD"/>
    <property type="match status" value="1"/>
</dbReference>
<evidence type="ECO:0000256" key="10">
    <source>
        <dbReference type="ARBA" id="ARBA00023242"/>
    </source>
</evidence>
<dbReference type="InterPro" id="IPR050589">
    <property type="entry name" value="Ikaros_C2H2-ZF"/>
</dbReference>
<sequence>MVMDSPLITPINLSKICRVCLTEPEELHSIFNVLQNEDSEEGDLMYIYEVLMNISSIKILNEDRMPNTLCTVCLELANTSYKFQQQCNQSQIILETYLTQLNNDKGAGTIRNLNSKKNLSSTETVACLPNSKDIDDNSLDGSNFININPNDTQYVESNLERDQKVAVINEFYKTEIKTEEEEESVTVNDTEIINVNIKLERKVYSCKICDKSYRSSSSLRAHMRTHSSERPFKCQLCGKDFKHYGSLSYHKLCHSSEKAHKCQLCGKRYKQAGSLRTHMRVHTGQRPYLCSICGRGFRQSPDLRYHMRTHTKEKPYMCNVCGKTMSMQCHLVQHMRTHTGERPFKCTECDKAFPSTTRLKRHAIIHTGLKPYKCEVCGSAFNRTNSLRVHEKIHTDDRPHVCPVCGKRFIQANTLRNHVATHCNTVATVKYTL</sequence>
<evidence type="ECO:0000256" key="2">
    <source>
        <dbReference type="ARBA" id="ARBA00006991"/>
    </source>
</evidence>
<organism evidence="15 16">
    <name type="scientific">Oryctes borbonicus</name>
    <dbReference type="NCBI Taxonomy" id="1629725"/>
    <lineage>
        <taxon>Eukaryota</taxon>
        <taxon>Metazoa</taxon>
        <taxon>Ecdysozoa</taxon>
        <taxon>Arthropoda</taxon>
        <taxon>Hexapoda</taxon>
        <taxon>Insecta</taxon>
        <taxon>Pterygota</taxon>
        <taxon>Neoptera</taxon>
        <taxon>Endopterygota</taxon>
        <taxon>Coleoptera</taxon>
        <taxon>Polyphaga</taxon>
        <taxon>Scarabaeiformia</taxon>
        <taxon>Scarabaeidae</taxon>
        <taxon>Dynastinae</taxon>
        <taxon>Oryctes</taxon>
    </lineage>
</organism>
<proteinExistence type="inferred from homology"/>
<dbReference type="FunFam" id="3.30.160.60:FF:000870">
    <property type="entry name" value="zinc finger protein 197 isoform X1"/>
    <property type="match status" value="1"/>
</dbReference>
<name>A0A0T6AZJ0_9SCAR</name>
<feature type="binding site" evidence="12">
    <location>
        <position position="20"/>
    </location>
    <ligand>
        <name>Zn(2+)</name>
        <dbReference type="ChEBI" id="CHEBI:29105"/>
    </ligand>
</feature>
<gene>
    <name evidence="15" type="ORF">AMK59_5884</name>
</gene>
<dbReference type="PROSITE" id="PS51915">
    <property type="entry name" value="ZAD"/>
    <property type="match status" value="1"/>
</dbReference>
<dbReference type="GO" id="GO:0003677">
    <property type="term" value="F:DNA binding"/>
    <property type="evidence" value="ECO:0007669"/>
    <property type="project" value="UniProtKB-KW"/>
</dbReference>
<keyword evidence="7" id="KW-0805">Transcription regulation</keyword>
<evidence type="ECO:0000259" key="13">
    <source>
        <dbReference type="PROSITE" id="PS50157"/>
    </source>
</evidence>
<dbReference type="SUPFAM" id="SSF57667">
    <property type="entry name" value="beta-beta-alpha zinc fingers"/>
    <property type="match status" value="4"/>
</dbReference>
<dbReference type="Proteomes" id="UP000051574">
    <property type="component" value="Unassembled WGS sequence"/>
</dbReference>
<evidence type="ECO:0000256" key="12">
    <source>
        <dbReference type="PROSITE-ProRule" id="PRU01263"/>
    </source>
</evidence>
<dbReference type="FunFam" id="3.30.160.60:FF:001480">
    <property type="entry name" value="Si:cabz01071911.3"/>
    <property type="match status" value="2"/>
</dbReference>
<keyword evidence="5 11" id="KW-0863">Zinc-finger</keyword>
<feature type="domain" description="ZAD" evidence="14">
    <location>
        <begin position="15"/>
        <end position="97"/>
    </location>
</feature>
<keyword evidence="10" id="KW-0539">Nucleus</keyword>
<evidence type="ECO:0000259" key="14">
    <source>
        <dbReference type="PROSITE" id="PS51915"/>
    </source>
</evidence>
<evidence type="ECO:0000256" key="9">
    <source>
        <dbReference type="ARBA" id="ARBA00023163"/>
    </source>
</evidence>
<keyword evidence="8" id="KW-0238">DNA-binding</keyword>
<evidence type="ECO:0000313" key="15">
    <source>
        <dbReference type="EMBL" id="KRT80623.1"/>
    </source>
</evidence>
<keyword evidence="4" id="KW-0677">Repeat</keyword>
<evidence type="ECO:0000256" key="1">
    <source>
        <dbReference type="ARBA" id="ARBA00004123"/>
    </source>
</evidence>
<keyword evidence="3 12" id="KW-0479">Metal-binding</keyword>
<evidence type="ECO:0000256" key="4">
    <source>
        <dbReference type="ARBA" id="ARBA00022737"/>
    </source>
</evidence>
<accession>A0A0T6AZJ0</accession>
<dbReference type="FunFam" id="3.30.160.60:FF:000759">
    <property type="entry name" value="zinc finger protein 16"/>
    <property type="match status" value="1"/>
</dbReference>
<evidence type="ECO:0000313" key="16">
    <source>
        <dbReference type="Proteomes" id="UP000051574"/>
    </source>
</evidence>
<dbReference type="GO" id="GO:0008270">
    <property type="term" value="F:zinc ion binding"/>
    <property type="evidence" value="ECO:0007669"/>
    <property type="project" value="UniProtKB-UniRule"/>
</dbReference>
<comment type="similarity">
    <text evidence="2">Belongs to the krueppel C2H2-type zinc-finger protein family.</text>
</comment>
<dbReference type="PROSITE" id="PS50157">
    <property type="entry name" value="ZINC_FINGER_C2H2_2"/>
    <property type="match status" value="8"/>
</dbReference>
<keyword evidence="9" id="KW-0804">Transcription</keyword>
<dbReference type="FunFam" id="3.30.160.60:FF:000275">
    <property type="entry name" value="zinc finger protein 90 homolog"/>
    <property type="match status" value="1"/>
</dbReference>
<evidence type="ECO:0000256" key="8">
    <source>
        <dbReference type="ARBA" id="ARBA00023125"/>
    </source>
</evidence>
<dbReference type="EMBL" id="LJIG01016431">
    <property type="protein sequence ID" value="KRT80623.1"/>
    <property type="molecule type" value="Genomic_DNA"/>
</dbReference>
<evidence type="ECO:0000256" key="7">
    <source>
        <dbReference type="ARBA" id="ARBA00023015"/>
    </source>
</evidence>
<reference evidence="15 16" key="1">
    <citation type="submission" date="2015-09" db="EMBL/GenBank/DDBJ databases">
        <title>Draft genome of the scarab beetle Oryctes borbonicus.</title>
        <authorList>
            <person name="Meyer J.M."/>
            <person name="Markov G.V."/>
            <person name="Baskaran P."/>
            <person name="Herrmann M."/>
            <person name="Sommer R.J."/>
            <person name="Roedelsperger C."/>
        </authorList>
    </citation>
    <scope>NUCLEOTIDE SEQUENCE [LARGE SCALE GENOMIC DNA]</scope>
    <source>
        <strain evidence="15">OB123</strain>
        <tissue evidence="15">Whole animal</tissue>
    </source>
</reference>
<dbReference type="SMART" id="SM00868">
    <property type="entry name" value="zf-AD"/>
    <property type="match status" value="1"/>
</dbReference>
<feature type="domain" description="C2H2-type" evidence="13">
    <location>
        <begin position="204"/>
        <end position="231"/>
    </location>
</feature>
<evidence type="ECO:0000256" key="5">
    <source>
        <dbReference type="ARBA" id="ARBA00022771"/>
    </source>
</evidence>
<dbReference type="GO" id="GO:0005634">
    <property type="term" value="C:nucleus"/>
    <property type="evidence" value="ECO:0007669"/>
    <property type="project" value="UniProtKB-SubCell"/>
</dbReference>
<dbReference type="AlphaFoldDB" id="A0A0T6AZJ0"/>
<feature type="binding site" evidence="12">
    <location>
        <position position="73"/>
    </location>
    <ligand>
        <name>Zn(2+)</name>
        <dbReference type="ChEBI" id="CHEBI:29105"/>
    </ligand>
</feature>
<dbReference type="PROSITE" id="PS00028">
    <property type="entry name" value="ZINC_FINGER_C2H2_1"/>
    <property type="match status" value="8"/>
</dbReference>
<evidence type="ECO:0000256" key="6">
    <source>
        <dbReference type="ARBA" id="ARBA00022833"/>
    </source>
</evidence>
<feature type="domain" description="C2H2-type" evidence="13">
    <location>
        <begin position="316"/>
        <end position="343"/>
    </location>
</feature>
<dbReference type="FunFam" id="3.30.160.60:FF:000624">
    <property type="entry name" value="zinc finger protein 697"/>
    <property type="match status" value="2"/>
</dbReference>
<evidence type="ECO:0000256" key="3">
    <source>
        <dbReference type="ARBA" id="ARBA00022723"/>
    </source>
</evidence>
<feature type="domain" description="C2H2-type" evidence="13">
    <location>
        <begin position="372"/>
        <end position="399"/>
    </location>
</feature>